<feature type="region of interest" description="Disordered" evidence="6">
    <location>
        <begin position="1"/>
        <end position="58"/>
    </location>
</feature>
<dbReference type="InterPro" id="IPR005561">
    <property type="entry name" value="ANTAR"/>
</dbReference>
<comment type="catalytic activity">
    <reaction evidence="1">
        <text>ATP + protein L-histidine = ADP + protein N-phospho-L-histidine.</text>
        <dbReference type="EC" id="2.7.13.3"/>
    </reaction>
</comment>
<feature type="compositionally biased region" description="Basic residues" evidence="6">
    <location>
        <begin position="27"/>
        <end position="54"/>
    </location>
</feature>
<dbReference type="InterPro" id="IPR013655">
    <property type="entry name" value="PAS_fold_3"/>
</dbReference>
<dbReference type="Gene3D" id="1.10.10.10">
    <property type="entry name" value="Winged helix-like DNA-binding domain superfamily/Winged helix DNA-binding domain"/>
    <property type="match status" value="1"/>
</dbReference>
<evidence type="ECO:0000313" key="10">
    <source>
        <dbReference type="Proteomes" id="UP000233565"/>
    </source>
</evidence>
<dbReference type="InterPro" id="IPR035965">
    <property type="entry name" value="PAS-like_dom_sf"/>
</dbReference>
<name>A0ABX4QZJ7_9ACTN</name>
<evidence type="ECO:0000259" key="7">
    <source>
        <dbReference type="PROSITE" id="PS50112"/>
    </source>
</evidence>
<dbReference type="InterPro" id="IPR000014">
    <property type="entry name" value="PAS"/>
</dbReference>
<feature type="domain" description="PAS" evidence="7">
    <location>
        <begin position="115"/>
        <end position="160"/>
    </location>
</feature>
<evidence type="ECO:0000256" key="2">
    <source>
        <dbReference type="ARBA" id="ARBA00012438"/>
    </source>
</evidence>
<dbReference type="PROSITE" id="PS50921">
    <property type="entry name" value="ANTAR"/>
    <property type="match status" value="1"/>
</dbReference>
<dbReference type="InterPro" id="IPR052162">
    <property type="entry name" value="Sensor_kinase/Photoreceptor"/>
</dbReference>
<dbReference type="EMBL" id="PJBV01000012">
    <property type="protein sequence ID" value="PKH42692.1"/>
    <property type="molecule type" value="Genomic_DNA"/>
</dbReference>
<accession>A0ABX4QZJ7</accession>
<evidence type="ECO:0000313" key="9">
    <source>
        <dbReference type="EMBL" id="PKH42692.1"/>
    </source>
</evidence>
<dbReference type="PROSITE" id="PS50112">
    <property type="entry name" value="PAS"/>
    <property type="match status" value="1"/>
</dbReference>
<evidence type="ECO:0000256" key="1">
    <source>
        <dbReference type="ARBA" id="ARBA00000085"/>
    </source>
</evidence>
<dbReference type="Gene3D" id="3.30.450.20">
    <property type="entry name" value="PAS domain"/>
    <property type="match status" value="1"/>
</dbReference>
<dbReference type="EC" id="2.7.13.3" evidence="2"/>
<proteinExistence type="predicted"/>
<organism evidence="9 10">
    <name type="scientific">Nocardioides alpinus</name>
    <dbReference type="NCBI Taxonomy" id="748909"/>
    <lineage>
        <taxon>Bacteria</taxon>
        <taxon>Bacillati</taxon>
        <taxon>Actinomycetota</taxon>
        <taxon>Actinomycetes</taxon>
        <taxon>Propionibacteriales</taxon>
        <taxon>Nocardioidaceae</taxon>
        <taxon>Nocardioides</taxon>
    </lineage>
</organism>
<dbReference type="Proteomes" id="UP000233565">
    <property type="component" value="Unassembled WGS sequence"/>
</dbReference>
<comment type="caution">
    <text evidence="9">The sequence shown here is derived from an EMBL/GenBank/DDBJ whole genome shotgun (WGS) entry which is preliminary data.</text>
</comment>
<dbReference type="InterPro" id="IPR036388">
    <property type="entry name" value="WH-like_DNA-bd_sf"/>
</dbReference>
<dbReference type="PANTHER" id="PTHR43304:SF1">
    <property type="entry name" value="PAC DOMAIN-CONTAINING PROTEIN"/>
    <property type="match status" value="1"/>
</dbReference>
<keyword evidence="3" id="KW-0597">Phosphoprotein</keyword>
<dbReference type="Pfam" id="PF08447">
    <property type="entry name" value="PAS_3"/>
    <property type="match status" value="1"/>
</dbReference>
<feature type="domain" description="ANTAR" evidence="8">
    <location>
        <begin position="209"/>
        <end position="270"/>
    </location>
</feature>
<evidence type="ECO:0000256" key="5">
    <source>
        <dbReference type="ARBA" id="ARBA00022777"/>
    </source>
</evidence>
<protein>
    <recommendedName>
        <fullName evidence="2">histidine kinase</fullName>
        <ecNumber evidence="2">2.7.13.3</ecNumber>
    </recommendedName>
</protein>
<dbReference type="Pfam" id="PF03861">
    <property type="entry name" value="ANTAR"/>
    <property type="match status" value="1"/>
</dbReference>
<dbReference type="SMART" id="SM01012">
    <property type="entry name" value="ANTAR"/>
    <property type="match status" value="1"/>
</dbReference>
<evidence type="ECO:0000259" key="8">
    <source>
        <dbReference type="PROSITE" id="PS50921"/>
    </source>
</evidence>
<keyword evidence="5" id="KW-0418">Kinase</keyword>
<evidence type="ECO:0000256" key="6">
    <source>
        <dbReference type="SAM" id="MobiDB-lite"/>
    </source>
</evidence>
<evidence type="ECO:0000256" key="4">
    <source>
        <dbReference type="ARBA" id="ARBA00022679"/>
    </source>
</evidence>
<keyword evidence="10" id="KW-1185">Reference proteome</keyword>
<keyword evidence="4" id="KW-0808">Transferase</keyword>
<evidence type="ECO:0000256" key="3">
    <source>
        <dbReference type="ARBA" id="ARBA00022553"/>
    </source>
</evidence>
<sequence length="313" mass="35303">MEDLRRLSMPRGRFRQAPLDHTPRPGVPRRPHRHPAAHPAPGRRHGRGRRRRRRDLLGVGRAGSGRWARRLACILDAPPEQDTDCTLDIDSFPATRSPGVVAPFRYDVVHDQWEWSDALYDLHGYSPREIPATTQALMHHKHPEDRERAAEVFAAVVRDGGTYRCYHRLVDRNQRTLTVVSVGRTVLDPDGRTSEIEGYYIDLTDARRDETEVDVRDALTRKAHTGPVIEQAKGMIMLAEGCTADEAFDRLRTCSEHANRKVGYLARDLIQSVTERGFSSGLVSEVLSQLVDAARGVQLDPKDSRTDAAATRR</sequence>
<dbReference type="PANTHER" id="PTHR43304">
    <property type="entry name" value="PHYTOCHROME-LIKE PROTEIN CPH1"/>
    <property type="match status" value="1"/>
</dbReference>
<gene>
    <name evidence="9" type="ORF">CXG46_05335</name>
</gene>
<reference evidence="9 10" key="1">
    <citation type="submission" date="2017-12" db="EMBL/GenBank/DDBJ databases">
        <title>Pharmacopeia of the Arctic Ocean.</title>
        <authorList>
            <person name="Collins E."/>
            <person name="Ducluzeau A.-L."/>
        </authorList>
    </citation>
    <scope>NUCLEOTIDE SEQUENCE [LARGE SCALE GENOMIC DNA]</scope>
    <source>
        <strain evidence="9 10">DSM 23325</strain>
    </source>
</reference>
<dbReference type="SUPFAM" id="SSF55785">
    <property type="entry name" value="PYP-like sensor domain (PAS domain)"/>
    <property type="match status" value="1"/>
</dbReference>